<evidence type="ECO:0000259" key="6">
    <source>
        <dbReference type="Pfam" id="PF01850"/>
    </source>
</evidence>
<dbReference type="InterPro" id="IPR051749">
    <property type="entry name" value="PINc/VapC_TA_RNase"/>
</dbReference>
<dbReference type="KEGG" id="dli:dnl_48620"/>
<sequence length="144" mass="16565">MKKYIFDTSALLTFIENEEGVEIVEELLEKSIENENNIFISTISIIELYYISLREQGKDIAEERLTLIDNIPLIQESISNHLVKIIGNLKVYNSMSFADCCIAGLAKYKNAVLVHKDPEFESIENEIEQLKLPYKKKKHSNKKG</sequence>
<dbReference type="InterPro" id="IPR029060">
    <property type="entry name" value="PIN-like_dom_sf"/>
</dbReference>
<dbReference type="GO" id="GO:0046872">
    <property type="term" value="F:metal ion binding"/>
    <property type="evidence" value="ECO:0007669"/>
    <property type="project" value="UniProtKB-KW"/>
</dbReference>
<keyword evidence="1" id="KW-1277">Toxin-antitoxin system</keyword>
<dbReference type="EMBL" id="CP061799">
    <property type="protein sequence ID" value="QTA82487.1"/>
    <property type="molecule type" value="Genomic_DNA"/>
</dbReference>
<keyword evidence="8" id="KW-1185">Reference proteome</keyword>
<feature type="domain" description="PIN" evidence="6">
    <location>
        <begin position="4"/>
        <end position="123"/>
    </location>
</feature>
<evidence type="ECO:0000256" key="1">
    <source>
        <dbReference type="ARBA" id="ARBA00022649"/>
    </source>
</evidence>
<dbReference type="Proteomes" id="UP000663720">
    <property type="component" value="Chromosome"/>
</dbReference>
<name>A0A975BBU1_9BACT</name>
<dbReference type="PANTHER" id="PTHR42740">
    <property type="entry name" value="RIBONUCLEASE VAPC3"/>
    <property type="match status" value="1"/>
</dbReference>
<dbReference type="SUPFAM" id="SSF88723">
    <property type="entry name" value="PIN domain-like"/>
    <property type="match status" value="1"/>
</dbReference>
<dbReference type="PANTHER" id="PTHR42740:SF1">
    <property type="entry name" value="RIBONUCLEASE VAPC3"/>
    <property type="match status" value="1"/>
</dbReference>
<evidence type="ECO:0000313" key="8">
    <source>
        <dbReference type="Proteomes" id="UP000663720"/>
    </source>
</evidence>
<evidence type="ECO:0000256" key="4">
    <source>
        <dbReference type="ARBA" id="ARBA00022801"/>
    </source>
</evidence>
<gene>
    <name evidence="7" type="ORF">dnl_48620</name>
</gene>
<evidence type="ECO:0000256" key="3">
    <source>
        <dbReference type="ARBA" id="ARBA00022723"/>
    </source>
</evidence>
<keyword evidence="2" id="KW-0540">Nuclease</keyword>
<dbReference type="InterPro" id="IPR002716">
    <property type="entry name" value="PIN_dom"/>
</dbReference>
<dbReference type="Gene3D" id="3.40.50.1010">
    <property type="entry name" value="5'-nuclease"/>
    <property type="match status" value="1"/>
</dbReference>
<evidence type="ECO:0000313" key="7">
    <source>
        <dbReference type="EMBL" id="QTA82487.1"/>
    </source>
</evidence>
<dbReference type="GO" id="GO:0016787">
    <property type="term" value="F:hydrolase activity"/>
    <property type="evidence" value="ECO:0007669"/>
    <property type="project" value="UniProtKB-KW"/>
</dbReference>
<dbReference type="Pfam" id="PF01850">
    <property type="entry name" value="PIN"/>
    <property type="match status" value="1"/>
</dbReference>
<dbReference type="RefSeq" id="WP_207688409.1">
    <property type="nucleotide sequence ID" value="NZ_CP061799.1"/>
</dbReference>
<keyword evidence="3" id="KW-0479">Metal-binding</keyword>
<evidence type="ECO:0000256" key="2">
    <source>
        <dbReference type="ARBA" id="ARBA00022722"/>
    </source>
</evidence>
<keyword evidence="5" id="KW-0460">Magnesium</keyword>
<dbReference type="AlphaFoldDB" id="A0A975BBU1"/>
<organism evidence="7 8">
    <name type="scientific">Desulfonema limicola</name>
    <dbReference type="NCBI Taxonomy" id="45656"/>
    <lineage>
        <taxon>Bacteria</taxon>
        <taxon>Pseudomonadati</taxon>
        <taxon>Thermodesulfobacteriota</taxon>
        <taxon>Desulfobacteria</taxon>
        <taxon>Desulfobacterales</taxon>
        <taxon>Desulfococcaceae</taxon>
        <taxon>Desulfonema</taxon>
    </lineage>
</organism>
<reference evidence="7" key="1">
    <citation type="journal article" date="2021" name="Microb. Physiol.">
        <title>Proteogenomic Insights into the Physiology of Marine, Sulfate-Reducing, Filamentous Desulfonema limicola and Desulfonema magnum.</title>
        <authorList>
            <person name="Schnaars V."/>
            <person name="Wohlbrand L."/>
            <person name="Scheve S."/>
            <person name="Hinrichs C."/>
            <person name="Reinhardt R."/>
            <person name="Rabus R."/>
        </authorList>
    </citation>
    <scope>NUCLEOTIDE SEQUENCE</scope>
    <source>
        <strain evidence="7">5ac10</strain>
    </source>
</reference>
<accession>A0A975BBU1</accession>
<dbReference type="GO" id="GO:0004540">
    <property type="term" value="F:RNA nuclease activity"/>
    <property type="evidence" value="ECO:0007669"/>
    <property type="project" value="TreeGrafter"/>
</dbReference>
<proteinExistence type="predicted"/>
<evidence type="ECO:0000256" key="5">
    <source>
        <dbReference type="ARBA" id="ARBA00022842"/>
    </source>
</evidence>
<protein>
    <submittedName>
        <fullName evidence="7">PIN domain-containing protein</fullName>
    </submittedName>
</protein>
<dbReference type="CDD" id="cd18689">
    <property type="entry name" value="PIN_VapC-like"/>
    <property type="match status" value="1"/>
</dbReference>
<keyword evidence="4" id="KW-0378">Hydrolase</keyword>